<keyword evidence="10" id="KW-0270">Exopolysaccharide synthesis</keyword>
<feature type="transmembrane region" description="Helical" evidence="12">
    <location>
        <begin position="281"/>
        <end position="300"/>
    </location>
</feature>
<dbReference type="PANTHER" id="PTHR32309">
    <property type="entry name" value="TYROSINE-PROTEIN KINASE"/>
    <property type="match status" value="1"/>
</dbReference>
<feature type="transmembrane region" description="Helical" evidence="12">
    <location>
        <begin position="20"/>
        <end position="40"/>
    </location>
</feature>
<dbReference type="InterPro" id="IPR003856">
    <property type="entry name" value="LPS_length_determ_N"/>
</dbReference>
<dbReference type="EMBL" id="JAAYSM010000167">
    <property type="protein sequence ID" value="NLJ18281.1"/>
    <property type="molecule type" value="Genomic_DNA"/>
</dbReference>
<evidence type="ECO:0000256" key="8">
    <source>
        <dbReference type="ARBA" id="ARBA00022989"/>
    </source>
</evidence>
<evidence type="ECO:0000256" key="1">
    <source>
        <dbReference type="ARBA" id="ARBA00004651"/>
    </source>
</evidence>
<evidence type="ECO:0000259" key="13">
    <source>
        <dbReference type="Pfam" id="PF02706"/>
    </source>
</evidence>
<dbReference type="GO" id="GO:0005886">
    <property type="term" value="C:plasma membrane"/>
    <property type="evidence" value="ECO:0007669"/>
    <property type="project" value="UniProtKB-SubCell"/>
</dbReference>
<keyword evidence="7" id="KW-0972">Capsule biogenesis/degradation</keyword>
<evidence type="ECO:0000256" key="4">
    <source>
        <dbReference type="ARBA" id="ARBA00020739"/>
    </source>
</evidence>
<dbReference type="AlphaFoldDB" id="A0A7X8H0A0"/>
<keyword evidence="6 12" id="KW-0812">Transmembrane</keyword>
<comment type="pathway">
    <text evidence="2">Capsule biogenesis; capsule polysaccharide biosynthesis.</text>
</comment>
<sequence length="309" mass="34945">MKEELNLKEIIEVLWKGKFIILIFSIVALIISGIYSFVIADPVYRGSATISLNSIPELPDNLQPVIAELTSEEVIEQLVKSPEVLSTLIEEQGLDESVDSLRNAFEVKLLNNANISISVALTDTNKEKIVNLIDRVTELTKEQLIENIKLRLEVLADDYQEQIIIEEELTSELINEYNTLISQEELPALLLMQANTPGGQYILVDADRELIEEFKNLKKTVYTEFIRLNTQIEDSTNRFNTNSQRLEEINNVDPIDIVNLRINEISETTIGNQPIAPNKSLNLAVALFLGVVLGVMTVYIKNMMQDNEK</sequence>
<dbReference type="Pfam" id="PF02706">
    <property type="entry name" value="Wzz"/>
    <property type="match status" value="1"/>
</dbReference>
<organism evidence="15 16">
    <name type="scientific">Globicatella sulfidifaciens</name>
    <dbReference type="NCBI Taxonomy" id="136093"/>
    <lineage>
        <taxon>Bacteria</taxon>
        <taxon>Bacillati</taxon>
        <taxon>Bacillota</taxon>
        <taxon>Bacilli</taxon>
        <taxon>Lactobacillales</taxon>
        <taxon>Aerococcaceae</taxon>
        <taxon>Globicatella</taxon>
    </lineage>
</organism>
<evidence type="ECO:0000313" key="15">
    <source>
        <dbReference type="EMBL" id="NLJ18281.1"/>
    </source>
</evidence>
<evidence type="ECO:0000313" key="16">
    <source>
        <dbReference type="Proteomes" id="UP000541058"/>
    </source>
</evidence>
<evidence type="ECO:0000256" key="7">
    <source>
        <dbReference type="ARBA" id="ARBA00022903"/>
    </source>
</evidence>
<name>A0A7X8H0A0_9LACT</name>
<comment type="subcellular location">
    <subcellularLocation>
        <location evidence="1">Cell membrane</location>
        <topology evidence="1">Multi-pass membrane protein</topology>
    </subcellularLocation>
</comment>
<dbReference type="Proteomes" id="UP000541058">
    <property type="component" value="Unassembled WGS sequence"/>
</dbReference>
<evidence type="ECO:0000256" key="11">
    <source>
        <dbReference type="ARBA" id="ARBA00045736"/>
    </source>
</evidence>
<evidence type="ECO:0000259" key="14">
    <source>
        <dbReference type="Pfam" id="PF13807"/>
    </source>
</evidence>
<dbReference type="PANTHER" id="PTHR32309:SF13">
    <property type="entry name" value="FERRIC ENTEROBACTIN TRANSPORT PROTEIN FEPE"/>
    <property type="match status" value="1"/>
</dbReference>
<comment type="function">
    <text evidence="11">Required for CpsD phosphorylation. Involved in the regulation of capsular polysaccharide biosynthesis. May be part of a complex that directs the coordinated polymerization and export to the cell surface of the capsular polysaccharide.</text>
</comment>
<keyword evidence="5" id="KW-1003">Cell membrane</keyword>
<dbReference type="RefSeq" id="WP_276647876.1">
    <property type="nucleotide sequence ID" value="NZ_JAAYSM010000167.1"/>
</dbReference>
<evidence type="ECO:0000256" key="5">
    <source>
        <dbReference type="ARBA" id="ARBA00022475"/>
    </source>
</evidence>
<evidence type="ECO:0000256" key="10">
    <source>
        <dbReference type="ARBA" id="ARBA00023169"/>
    </source>
</evidence>
<evidence type="ECO:0000256" key="9">
    <source>
        <dbReference type="ARBA" id="ARBA00023136"/>
    </source>
</evidence>
<dbReference type="GO" id="GO:0000271">
    <property type="term" value="P:polysaccharide biosynthetic process"/>
    <property type="evidence" value="ECO:0007669"/>
    <property type="project" value="UniProtKB-KW"/>
</dbReference>
<keyword evidence="9 12" id="KW-0472">Membrane</keyword>
<dbReference type="InterPro" id="IPR032807">
    <property type="entry name" value="GNVR"/>
</dbReference>
<protein>
    <recommendedName>
        <fullName evidence="4">Capsular polysaccharide biosynthesis protein CpsC</fullName>
    </recommendedName>
</protein>
<evidence type="ECO:0000256" key="2">
    <source>
        <dbReference type="ARBA" id="ARBA00005132"/>
    </source>
</evidence>
<dbReference type="InterPro" id="IPR050445">
    <property type="entry name" value="Bact_polysacc_biosynth/exp"/>
</dbReference>
<comment type="similarity">
    <text evidence="3">Belongs to the CpsC/CapA family.</text>
</comment>
<feature type="domain" description="Tyrosine-protein kinase G-rich" evidence="14">
    <location>
        <begin position="227"/>
        <end position="303"/>
    </location>
</feature>
<proteinExistence type="inferred from homology"/>
<gene>
    <name evidence="15" type="ORF">GX355_05410</name>
</gene>
<evidence type="ECO:0000256" key="6">
    <source>
        <dbReference type="ARBA" id="ARBA00022692"/>
    </source>
</evidence>
<dbReference type="GO" id="GO:0004713">
    <property type="term" value="F:protein tyrosine kinase activity"/>
    <property type="evidence" value="ECO:0007669"/>
    <property type="project" value="TreeGrafter"/>
</dbReference>
<evidence type="ECO:0000256" key="12">
    <source>
        <dbReference type="SAM" id="Phobius"/>
    </source>
</evidence>
<evidence type="ECO:0000256" key="3">
    <source>
        <dbReference type="ARBA" id="ARBA00006683"/>
    </source>
</evidence>
<reference evidence="15 16" key="1">
    <citation type="journal article" date="2020" name="Biotechnol. Biofuels">
        <title>New insights from the biogas microbiome by comprehensive genome-resolved metagenomics of nearly 1600 species originating from multiple anaerobic digesters.</title>
        <authorList>
            <person name="Campanaro S."/>
            <person name="Treu L."/>
            <person name="Rodriguez-R L.M."/>
            <person name="Kovalovszki A."/>
            <person name="Ziels R.M."/>
            <person name="Maus I."/>
            <person name="Zhu X."/>
            <person name="Kougias P.G."/>
            <person name="Basile A."/>
            <person name="Luo G."/>
            <person name="Schluter A."/>
            <person name="Konstantinidis K.T."/>
            <person name="Angelidaki I."/>
        </authorList>
    </citation>
    <scope>NUCLEOTIDE SEQUENCE [LARGE SCALE GENOMIC DNA]</scope>
    <source>
        <strain evidence="15">AS23ysBPME_34</strain>
    </source>
</reference>
<dbReference type="Pfam" id="PF13807">
    <property type="entry name" value="GNVR"/>
    <property type="match status" value="1"/>
</dbReference>
<accession>A0A7X8H0A0</accession>
<comment type="caution">
    <text evidence="15">The sequence shown here is derived from an EMBL/GenBank/DDBJ whole genome shotgun (WGS) entry which is preliminary data.</text>
</comment>
<keyword evidence="8 12" id="KW-1133">Transmembrane helix</keyword>
<feature type="domain" description="Polysaccharide chain length determinant N-terminal" evidence="13">
    <location>
        <begin position="3"/>
        <end position="91"/>
    </location>
</feature>